<sequence>MSKLLAILAAFLIVILAGCSGDQIVGRYKTAICEDDSTDSNHVQVDCSKAQPKAVAFAESFATSANTTSPSITALSDRGQAAYIVAVAHESKDITSLQQNLATPLKSATTDTEINRTVFHRTIVVTVRRDGAFNPADRLEATDVLINLPNGRFDSWDTVATAYTTINAGSITLTQTHGTTEGLTVGAPTGAPVSGSVNLAASQSEARAETLNASNQVETLTVTVEGNNNHSLRIHRQGGYGIDLTGNTVVKVDISLDPENGSGNPEWSYLFSAKTQDSRGNPLPFQQAKLLSTKLISLPPGKPLQADVTLLYTLRHVLRGGSTYEERDDDVLEHTFAPVKETVNLIPSQDVSPPGFSFHLAKSNSIVMALLPERTRPNILCFKSYSDAEEFFDYLKFIGSPEYRNIGRTTIGESDGPPLNELSPLTYSQLANGHVESGC</sequence>
<keyword evidence="2" id="KW-1185">Reference proteome</keyword>
<evidence type="ECO:0000313" key="1">
    <source>
        <dbReference type="EMBL" id="MCB8884026.1"/>
    </source>
</evidence>
<name>A0A964E6X1_9PROT</name>
<accession>A0A964E6X1</accession>
<dbReference type="PROSITE" id="PS51257">
    <property type="entry name" value="PROKAR_LIPOPROTEIN"/>
    <property type="match status" value="1"/>
</dbReference>
<dbReference type="Proteomes" id="UP000721844">
    <property type="component" value="Unassembled WGS sequence"/>
</dbReference>
<dbReference type="EMBL" id="JAESVA010000021">
    <property type="protein sequence ID" value="MCB8884026.1"/>
    <property type="molecule type" value="Genomic_DNA"/>
</dbReference>
<gene>
    <name evidence="1" type="ORF">ACELLULO517_27570</name>
</gene>
<comment type="caution">
    <text evidence="1">The sequence shown here is derived from an EMBL/GenBank/DDBJ whole genome shotgun (WGS) entry which is preliminary data.</text>
</comment>
<proteinExistence type="predicted"/>
<dbReference type="RefSeq" id="WP_227310768.1">
    <property type="nucleotide sequence ID" value="NZ_JAESVA010000021.1"/>
</dbReference>
<reference evidence="1 2" key="1">
    <citation type="journal article" date="2021" name="Microorganisms">
        <title>Acidisoma silvae sp. nov. and Acidisomacellulosilytica sp. nov., Two Acidophilic Bacteria Isolated from Decaying Wood, Hydrolyzing Cellulose and Producing Poly-3-hydroxybutyrate.</title>
        <authorList>
            <person name="Mieszkin S."/>
            <person name="Pouder E."/>
            <person name="Uroz S."/>
            <person name="Simon-Colin C."/>
            <person name="Alain K."/>
        </authorList>
    </citation>
    <scope>NUCLEOTIDE SEQUENCE [LARGE SCALE GENOMIC DNA]</scope>
    <source>
        <strain evidence="1 2">HW T5.17</strain>
    </source>
</reference>
<evidence type="ECO:0000313" key="2">
    <source>
        <dbReference type="Proteomes" id="UP000721844"/>
    </source>
</evidence>
<dbReference type="AlphaFoldDB" id="A0A964E6X1"/>
<protein>
    <submittedName>
        <fullName evidence="1">Uncharacterized protein</fullName>
    </submittedName>
</protein>
<organism evidence="1 2">
    <name type="scientific">Acidisoma cellulosilyticum</name>
    <dbReference type="NCBI Taxonomy" id="2802395"/>
    <lineage>
        <taxon>Bacteria</taxon>
        <taxon>Pseudomonadati</taxon>
        <taxon>Pseudomonadota</taxon>
        <taxon>Alphaproteobacteria</taxon>
        <taxon>Acetobacterales</taxon>
        <taxon>Acidocellaceae</taxon>
        <taxon>Acidisoma</taxon>
    </lineage>
</organism>